<feature type="region of interest" description="Disordered" evidence="1">
    <location>
        <begin position="705"/>
        <end position="751"/>
    </location>
</feature>
<dbReference type="EMBL" id="JAAAIN010000277">
    <property type="protein sequence ID" value="KAG0316887.1"/>
    <property type="molecule type" value="Genomic_DNA"/>
</dbReference>
<evidence type="ECO:0000256" key="1">
    <source>
        <dbReference type="SAM" id="MobiDB-lite"/>
    </source>
</evidence>
<feature type="region of interest" description="Disordered" evidence="1">
    <location>
        <begin position="276"/>
        <end position="307"/>
    </location>
</feature>
<keyword evidence="3" id="KW-1185">Reference proteome</keyword>
<feature type="region of interest" description="Disordered" evidence="1">
    <location>
        <begin position="326"/>
        <end position="351"/>
    </location>
</feature>
<evidence type="ECO:0000313" key="3">
    <source>
        <dbReference type="Proteomes" id="UP000823405"/>
    </source>
</evidence>
<evidence type="ECO:0000313" key="2">
    <source>
        <dbReference type="EMBL" id="KAG0316887.1"/>
    </source>
</evidence>
<reference evidence="2" key="1">
    <citation type="journal article" date="2020" name="Fungal Divers.">
        <title>Resolving the Mortierellaceae phylogeny through synthesis of multi-gene phylogenetics and phylogenomics.</title>
        <authorList>
            <person name="Vandepol N."/>
            <person name="Liber J."/>
            <person name="Desiro A."/>
            <person name="Na H."/>
            <person name="Kennedy M."/>
            <person name="Barry K."/>
            <person name="Grigoriev I.V."/>
            <person name="Miller A.N."/>
            <person name="O'Donnell K."/>
            <person name="Stajich J.E."/>
            <person name="Bonito G."/>
        </authorList>
    </citation>
    <scope>NUCLEOTIDE SEQUENCE</scope>
    <source>
        <strain evidence="2">NVP60</strain>
    </source>
</reference>
<feature type="compositionally biased region" description="Acidic residues" evidence="1">
    <location>
        <begin position="705"/>
        <end position="714"/>
    </location>
</feature>
<proteinExistence type="predicted"/>
<dbReference type="InterPro" id="IPR036047">
    <property type="entry name" value="F-box-like_dom_sf"/>
</dbReference>
<feature type="compositionally biased region" description="Acidic residues" evidence="1">
    <location>
        <begin position="68"/>
        <end position="84"/>
    </location>
</feature>
<dbReference type="OrthoDB" id="2375664at2759"/>
<dbReference type="AlphaFoldDB" id="A0A9P6UQW3"/>
<dbReference type="SUPFAM" id="SSF52047">
    <property type="entry name" value="RNI-like"/>
    <property type="match status" value="1"/>
</dbReference>
<gene>
    <name evidence="2" type="ORF">BGZ97_006230</name>
</gene>
<feature type="compositionally biased region" description="Basic and acidic residues" evidence="1">
    <location>
        <begin position="734"/>
        <end position="751"/>
    </location>
</feature>
<dbReference type="Proteomes" id="UP000823405">
    <property type="component" value="Unassembled WGS sequence"/>
</dbReference>
<accession>A0A9P6UQW3</accession>
<feature type="region of interest" description="Disordered" evidence="1">
    <location>
        <begin position="67"/>
        <end position="94"/>
    </location>
</feature>
<protein>
    <recommendedName>
        <fullName evidence="4">F-box domain-containing protein</fullName>
    </recommendedName>
</protein>
<name>A0A9P6UQW3_9FUNG</name>
<comment type="caution">
    <text evidence="2">The sequence shown here is derived from an EMBL/GenBank/DDBJ whole genome shotgun (WGS) entry which is preliminary data.</text>
</comment>
<dbReference type="SUPFAM" id="SSF81383">
    <property type="entry name" value="F-box domain"/>
    <property type="match status" value="1"/>
</dbReference>
<sequence>MPSEDSCPLSIPEILLHVYSYLDDPALHTCARVSHFWRQWSLHHRSAAAFVPSSDILDTFARRIVQDESSDEEKEVEEEEEEDTTTASQERSSGFYSAQRPYCLQELIQRGPEVRSLTIGDRWNGGRPRMRTNSSANHWRAVIPPSLTNLEHIGFRLYSPEQFWAEDNLRAQVMGGLLQQNPQVRSLEHSTYRAPGFSTLIDLLYRYPLQHLKHLDIQSRMTSESFAELFVVLMLRDRCQVQQRKGVSASTAGSLPRDMEVQTEVQMEPQIVLHTGLHTEPEPEPESEPESGSGSESESEPEQEPTTYSLSEALLAELQAADEEFAMQGTSEDSEEEALLPTSFRNSGSQDQRRWLERQYSRLDLETRRSLDKLPSLDLEELVIRNIGPSNATRHLFDMFLRHCYLENELKCQHSTLRRLTLLNFDLRHYLYNIRSQQHEPDDEDFQVDYPILVHLCQRFDKLEYLCVSPDPSKIREPLPEPIRHRIRDTYPDLDNGGHVLLPERGMIGEDIARLAPNLKAIDFSHHREIPSSDWEMLLGSLCGQLESVVAWNVDDLGPRELLELVPPSPAIITTFGRDLPFQGWVGLQELDVSANPKLGSAVPMFLKYVPTLRILRALGVPINGSRLVGYDWVCTGLEVLSINIFIPASTFKPKITWIWNLDRDGWDVLPDPEDGLVDLSVLLTSEGEKITSLATDVQQQDVEDMDVEAEEQQEQEHAKSSLFDYSDSEESDSDLKDVDGKTRKTREEDEAYQRWRAKEDKRIEATTTYSTQIQRQICQQLGRMTKLRELTLEGYQSDHGDKEANFIDCLRLTLETGLDYLRPLRKNLEKLVVYQLDEELCGRAEMEWIAQNWVNYANGPWQKAYRDWKAAKGKPVLSSLELIQEMPWGLAEDPLLPAAAFKELIGIGVRGMESGGRRSESRANGNVSWLQRQCPKLVVVKEDASLPKVRSTFNSYYFAL</sequence>
<dbReference type="CDD" id="cd09917">
    <property type="entry name" value="F-box_SF"/>
    <property type="match status" value="1"/>
</dbReference>
<evidence type="ECO:0008006" key="4">
    <source>
        <dbReference type="Google" id="ProtNLM"/>
    </source>
</evidence>
<organism evidence="2 3">
    <name type="scientific">Linnemannia gamsii</name>
    <dbReference type="NCBI Taxonomy" id="64522"/>
    <lineage>
        <taxon>Eukaryota</taxon>
        <taxon>Fungi</taxon>
        <taxon>Fungi incertae sedis</taxon>
        <taxon>Mucoromycota</taxon>
        <taxon>Mortierellomycotina</taxon>
        <taxon>Mortierellomycetes</taxon>
        <taxon>Mortierellales</taxon>
        <taxon>Mortierellaceae</taxon>
        <taxon>Linnemannia</taxon>
    </lineage>
</organism>